<sequence>MGKKTNRSVKKRRIVVAPSSDLDEDMSSGEKETKDVKEGDNEQKPYLTLNGTNSDSEESNDAEDSDKELQVALKEGLLKSDKLNYIVEKKRPIINKVASFIVICELL</sequence>
<dbReference type="Proteomes" id="UP000036681">
    <property type="component" value="Unplaced"/>
</dbReference>
<proteinExistence type="predicted"/>
<feature type="region of interest" description="Disordered" evidence="1">
    <location>
        <begin position="1"/>
        <end position="67"/>
    </location>
</feature>
<feature type="compositionally biased region" description="Basic and acidic residues" evidence="1">
    <location>
        <begin position="28"/>
        <end position="43"/>
    </location>
</feature>
<dbReference type="AlphaFoldDB" id="A0A0M3I4P9"/>
<accession>A0A0M3I4P9</accession>
<evidence type="ECO:0000313" key="3">
    <source>
        <dbReference type="WBParaSite" id="ALUE_0001179801-mRNA-1"/>
    </source>
</evidence>
<feature type="compositionally biased region" description="Basic residues" evidence="1">
    <location>
        <begin position="1"/>
        <end position="14"/>
    </location>
</feature>
<protein>
    <submittedName>
        <fullName evidence="3">Uncharacterized protein</fullName>
    </submittedName>
</protein>
<dbReference type="WBParaSite" id="ALUE_0001179801-mRNA-1">
    <property type="protein sequence ID" value="ALUE_0001179801-mRNA-1"/>
    <property type="gene ID" value="ALUE_0001179801"/>
</dbReference>
<feature type="compositionally biased region" description="Acidic residues" evidence="1">
    <location>
        <begin position="55"/>
        <end position="66"/>
    </location>
</feature>
<reference evidence="3" key="1">
    <citation type="submission" date="2017-02" db="UniProtKB">
        <authorList>
            <consortium name="WormBaseParasite"/>
        </authorList>
    </citation>
    <scope>IDENTIFICATION</scope>
</reference>
<keyword evidence="2" id="KW-1185">Reference proteome</keyword>
<name>A0A0M3I4P9_ASCLU</name>
<evidence type="ECO:0000256" key="1">
    <source>
        <dbReference type="SAM" id="MobiDB-lite"/>
    </source>
</evidence>
<organism evidence="2 3">
    <name type="scientific">Ascaris lumbricoides</name>
    <name type="common">Giant roundworm</name>
    <dbReference type="NCBI Taxonomy" id="6252"/>
    <lineage>
        <taxon>Eukaryota</taxon>
        <taxon>Metazoa</taxon>
        <taxon>Ecdysozoa</taxon>
        <taxon>Nematoda</taxon>
        <taxon>Chromadorea</taxon>
        <taxon>Rhabditida</taxon>
        <taxon>Spirurina</taxon>
        <taxon>Ascaridomorpha</taxon>
        <taxon>Ascaridoidea</taxon>
        <taxon>Ascarididae</taxon>
        <taxon>Ascaris</taxon>
    </lineage>
</organism>
<evidence type="ECO:0000313" key="2">
    <source>
        <dbReference type="Proteomes" id="UP000036681"/>
    </source>
</evidence>